<protein>
    <recommendedName>
        <fullName evidence="4">LppX_LprAFG lipoprotein</fullName>
    </recommendedName>
</protein>
<evidence type="ECO:0008006" key="4">
    <source>
        <dbReference type="Google" id="ProtNLM"/>
    </source>
</evidence>
<evidence type="ECO:0000313" key="2">
    <source>
        <dbReference type="EMBL" id="MDQ0379311.1"/>
    </source>
</evidence>
<dbReference type="Gene3D" id="2.50.20.20">
    <property type="match status" value="1"/>
</dbReference>
<dbReference type="SUPFAM" id="SSF89392">
    <property type="entry name" value="Prokaryotic lipoproteins and lipoprotein localization factors"/>
    <property type="match status" value="1"/>
</dbReference>
<dbReference type="PROSITE" id="PS51257">
    <property type="entry name" value="PROKAR_LIPOPROTEIN"/>
    <property type="match status" value="1"/>
</dbReference>
<dbReference type="EMBL" id="JAUSUT010000001">
    <property type="protein sequence ID" value="MDQ0379311.1"/>
    <property type="molecule type" value="Genomic_DNA"/>
</dbReference>
<evidence type="ECO:0000313" key="3">
    <source>
        <dbReference type="Proteomes" id="UP001229651"/>
    </source>
</evidence>
<comment type="caution">
    <text evidence="2">The sequence shown here is derived from an EMBL/GenBank/DDBJ whole genome shotgun (WGS) entry which is preliminary data.</text>
</comment>
<gene>
    <name evidence="2" type="ORF">FB470_003305</name>
</gene>
<name>A0ABU0EWF3_9PSEU</name>
<evidence type="ECO:0000256" key="1">
    <source>
        <dbReference type="SAM" id="SignalP"/>
    </source>
</evidence>
<organism evidence="2 3">
    <name type="scientific">Amycolatopsis thermophila</name>
    <dbReference type="NCBI Taxonomy" id="206084"/>
    <lineage>
        <taxon>Bacteria</taxon>
        <taxon>Bacillati</taxon>
        <taxon>Actinomycetota</taxon>
        <taxon>Actinomycetes</taxon>
        <taxon>Pseudonocardiales</taxon>
        <taxon>Pseudonocardiaceae</taxon>
        <taxon>Amycolatopsis</taxon>
    </lineage>
</organism>
<accession>A0ABU0EWF3</accession>
<dbReference type="RefSeq" id="WP_306992574.1">
    <property type="nucleotide sequence ID" value="NZ_JAUSUT010000001.1"/>
</dbReference>
<keyword evidence="3" id="KW-1185">Reference proteome</keyword>
<reference evidence="2 3" key="1">
    <citation type="submission" date="2023-07" db="EMBL/GenBank/DDBJ databases">
        <title>Sequencing the genomes of 1000 actinobacteria strains.</title>
        <authorList>
            <person name="Klenk H.-P."/>
        </authorList>
    </citation>
    <scope>NUCLEOTIDE SEQUENCE [LARGE SCALE GENOMIC DNA]</scope>
    <source>
        <strain evidence="2 3">DSM 45805</strain>
    </source>
</reference>
<dbReference type="Proteomes" id="UP001229651">
    <property type="component" value="Unassembled WGS sequence"/>
</dbReference>
<feature type="signal peptide" evidence="1">
    <location>
        <begin position="1"/>
        <end position="19"/>
    </location>
</feature>
<keyword evidence="1" id="KW-0732">Signal</keyword>
<sequence>MKKTALVSGVLALVFGLSACGGQSGGDGGNAGPSLFGNTQELVRAASAKTGQAQSAKFTMNMSMGGQEMTASGEGRFAGSDTAMSMTMNAAGQTQEMRIVGKVLYLKLPAEAQAATGGKPWATLPEGSEAAKQLGVSMEQAESNNPTESLNQIQKAGTITRGEQTTLDGQQVSHYWLNIDVAKVADEMAGTGMPAEMLDRLKSMNVTFPMELWLNSDQLPVQITEDLGPMMKAVGAPAEAQQATIKMKYTDWGAPVTVEAPPADQVGELKIGG</sequence>
<feature type="chain" id="PRO_5045488116" description="LppX_LprAFG lipoprotein" evidence="1">
    <location>
        <begin position="20"/>
        <end position="273"/>
    </location>
</feature>
<dbReference type="InterPro" id="IPR029046">
    <property type="entry name" value="LolA/LolB/LppX"/>
</dbReference>
<proteinExistence type="predicted"/>